<reference evidence="1" key="1">
    <citation type="submission" date="2023-03" db="EMBL/GenBank/DDBJ databases">
        <title>Massive genome expansion in bonnet fungi (Mycena s.s.) driven by repeated elements and novel gene families across ecological guilds.</title>
        <authorList>
            <consortium name="Lawrence Berkeley National Laboratory"/>
            <person name="Harder C.B."/>
            <person name="Miyauchi S."/>
            <person name="Viragh M."/>
            <person name="Kuo A."/>
            <person name="Thoen E."/>
            <person name="Andreopoulos B."/>
            <person name="Lu D."/>
            <person name="Skrede I."/>
            <person name="Drula E."/>
            <person name="Henrissat B."/>
            <person name="Morin E."/>
            <person name="Kohler A."/>
            <person name="Barry K."/>
            <person name="LaButti K."/>
            <person name="Morin E."/>
            <person name="Salamov A."/>
            <person name="Lipzen A."/>
            <person name="Mereny Z."/>
            <person name="Hegedus B."/>
            <person name="Baldrian P."/>
            <person name="Stursova M."/>
            <person name="Weitz H."/>
            <person name="Taylor A."/>
            <person name="Grigoriev I.V."/>
            <person name="Nagy L.G."/>
            <person name="Martin F."/>
            <person name="Kauserud H."/>
        </authorList>
    </citation>
    <scope>NUCLEOTIDE SEQUENCE</scope>
    <source>
        <strain evidence="1">9284</strain>
    </source>
</reference>
<gene>
    <name evidence="1" type="ORF">FB45DRAFT_936212</name>
</gene>
<dbReference type="Proteomes" id="UP001221142">
    <property type="component" value="Unassembled WGS sequence"/>
</dbReference>
<dbReference type="AlphaFoldDB" id="A0AAD7BA59"/>
<sequence length="431" mass="48800">MSRIIDADPEVHLEDCSTDQLIDMAKRMVLGPKTWSPTHKPGPQLEREVLVCFPENQNPGENPSVRLLPGGKYFTLCLDGGDELTIWEVGPTARCIWRLGYRISAWSVEISDSHEDTAMVIFHVLSATNTRSIQIIEVNLLTGESTDVLRLPLPEHIQNSSRTTLLGDLFLLCLWPEILFVGNWRQKTYAWMRVPTGALQASLLPGHIAITCANRDFANKRFLSVYALSSLRWKLIQGLPTSWDPMPWDIAHQIITETIPFASAHKSEGLELRVYKHPIFWDAYRVTLHMSSNIPNLPLRRTGLQAILWGQPSQLEEDTLLSELHSYFFYLPQGSARPEWHKLSVIPTMIPAARTLRMSPELTFSGYGLDTTHVSTSFVDACRERDGVVQSGYYGRRVRNIRICSADMPLGVYSAAVLELEKRALTILYFV</sequence>
<protein>
    <submittedName>
        <fullName evidence="1">Uncharacterized protein</fullName>
    </submittedName>
</protein>
<keyword evidence="2" id="KW-1185">Reference proteome</keyword>
<accession>A0AAD7BA59</accession>
<organism evidence="1 2">
    <name type="scientific">Roridomyces roridus</name>
    <dbReference type="NCBI Taxonomy" id="1738132"/>
    <lineage>
        <taxon>Eukaryota</taxon>
        <taxon>Fungi</taxon>
        <taxon>Dikarya</taxon>
        <taxon>Basidiomycota</taxon>
        <taxon>Agaricomycotina</taxon>
        <taxon>Agaricomycetes</taxon>
        <taxon>Agaricomycetidae</taxon>
        <taxon>Agaricales</taxon>
        <taxon>Marasmiineae</taxon>
        <taxon>Mycenaceae</taxon>
        <taxon>Roridomyces</taxon>
    </lineage>
</organism>
<dbReference type="EMBL" id="JARKIF010000025">
    <property type="protein sequence ID" value="KAJ7614849.1"/>
    <property type="molecule type" value="Genomic_DNA"/>
</dbReference>
<proteinExistence type="predicted"/>
<name>A0AAD7BA59_9AGAR</name>
<comment type="caution">
    <text evidence="1">The sequence shown here is derived from an EMBL/GenBank/DDBJ whole genome shotgun (WGS) entry which is preliminary data.</text>
</comment>
<evidence type="ECO:0000313" key="2">
    <source>
        <dbReference type="Proteomes" id="UP001221142"/>
    </source>
</evidence>
<evidence type="ECO:0000313" key="1">
    <source>
        <dbReference type="EMBL" id="KAJ7614849.1"/>
    </source>
</evidence>